<dbReference type="InterPro" id="IPR050471">
    <property type="entry name" value="AB_hydrolase"/>
</dbReference>
<dbReference type="GO" id="GO:0016787">
    <property type="term" value="F:hydrolase activity"/>
    <property type="evidence" value="ECO:0007669"/>
    <property type="project" value="UniProtKB-KW"/>
</dbReference>
<sequence>MAVLIIQKSSYPWLLLLAVVLGVCCTYALSLIAHSTGNRLPHAVDPGLASLPVECRARQIYPEDWVEGGAYVSLPMGRVRYWLVGPTSGRRLTLIPGLTYPALVFAGLLPILIAANYQVLVFDLYGRGYSDAPHGVPYDAQLYVTQIALLLQHIGWEKTHVVGWSFDGAIGAAFISRFPELVERDVILIASAGAIDSVYLARLRCLPFVESIFLLMLKILRSKPKSDLEEVVLHINICLDLDAHSIPLFGAAWFPMPNRAMIPLPGRQDVCCFFVTADDLARPDEMKALFSTNPAHKPAHITTVNIYGAAHDIVHTHPEAVGAAIRTFWGDQVWVWRSKYEKI</sequence>
<keyword evidence="3" id="KW-0378">Hydrolase</keyword>
<keyword evidence="1" id="KW-0812">Transmembrane</keyword>
<organism evidence="3 4">
    <name type="scientific">Favolaschia claudopus</name>
    <dbReference type="NCBI Taxonomy" id="2862362"/>
    <lineage>
        <taxon>Eukaryota</taxon>
        <taxon>Fungi</taxon>
        <taxon>Dikarya</taxon>
        <taxon>Basidiomycota</taxon>
        <taxon>Agaricomycotina</taxon>
        <taxon>Agaricomycetes</taxon>
        <taxon>Agaricomycetidae</taxon>
        <taxon>Agaricales</taxon>
        <taxon>Marasmiineae</taxon>
        <taxon>Mycenaceae</taxon>
        <taxon>Favolaschia</taxon>
    </lineage>
</organism>
<protein>
    <submittedName>
        <fullName evidence="3">Hydrolase-4 domain-containing protein</fullName>
    </submittedName>
</protein>
<dbReference type="InterPro" id="IPR000073">
    <property type="entry name" value="AB_hydrolase_1"/>
</dbReference>
<proteinExistence type="predicted"/>
<dbReference type="PANTHER" id="PTHR43433">
    <property type="entry name" value="HYDROLASE, ALPHA/BETA FOLD FAMILY PROTEIN"/>
    <property type="match status" value="1"/>
</dbReference>
<comment type="caution">
    <text evidence="3">The sequence shown here is derived from an EMBL/GenBank/DDBJ whole genome shotgun (WGS) entry which is preliminary data.</text>
</comment>
<feature type="domain" description="AB hydrolase-1" evidence="2">
    <location>
        <begin position="94"/>
        <end position="184"/>
    </location>
</feature>
<dbReference type="InterPro" id="IPR029058">
    <property type="entry name" value="AB_hydrolase_fold"/>
</dbReference>
<keyword evidence="1" id="KW-1133">Transmembrane helix</keyword>
<dbReference type="Pfam" id="PF00561">
    <property type="entry name" value="Abhydrolase_1"/>
    <property type="match status" value="1"/>
</dbReference>
<dbReference type="SUPFAM" id="SSF53474">
    <property type="entry name" value="alpha/beta-Hydrolases"/>
    <property type="match status" value="1"/>
</dbReference>
<dbReference type="Proteomes" id="UP001362999">
    <property type="component" value="Unassembled WGS sequence"/>
</dbReference>
<feature type="transmembrane region" description="Helical" evidence="1">
    <location>
        <begin position="12"/>
        <end position="33"/>
    </location>
</feature>
<dbReference type="EMBL" id="JAWWNJ010000161">
    <property type="protein sequence ID" value="KAK6978201.1"/>
    <property type="molecule type" value="Genomic_DNA"/>
</dbReference>
<gene>
    <name evidence="3" type="ORF">R3P38DRAFT_3235964</name>
</gene>
<evidence type="ECO:0000259" key="2">
    <source>
        <dbReference type="Pfam" id="PF00561"/>
    </source>
</evidence>
<accession>A0AAV9ZDF8</accession>
<evidence type="ECO:0000313" key="3">
    <source>
        <dbReference type="EMBL" id="KAK6978201.1"/>
    </source>
</evidence>
<feature type="transmembrane region" description="Helical" evidence="1">
    <location>
        <begin position="98"/>
        <end position="117"/>
    </location>
</feature>
<reference evidence="3 4" key="1">
    <citation type="journal article" date="2024" name="J Genomics">
        <title>Draft genome sequencing and assembly of Favolaschia claudopus CIRM-BRFM 2984 isolated from oak limbs.</title>
        <authorList>
            <person name="Navarro D."/>
            <person name="Drula E."/>
            <person name="Chaduli D."/>
            <person name="Cazenave R."/>
            <person name="Ahrendt S."/>
            <person name="Wang J."/>
            <person name="Lipzen A."/>
            <person name="Daum C."/>
            <person name="Barry K."/>
            <person name="Grigoriev I.V."/>
            <person name="Favel A."/>
            <person name="Rosso M.N."/>
            <person name="Martin F."/>
        </authorList>
    </citation>
    <scope>NUCLEOTIDE SEQUENCE [LARGE SCALE GENOMIC DNA]</scope>
    <source>
        <strain evidence="3 4">CIRM-BRFM 2984</strain>
    </source>
</reference>
<dbReference type="AlphaFoldDB" id="A0AAV9ZDF8"/>
<dbReference type="PANTHER" id="PTHR43433:SF5">
    <property type="entry name" value="AB HYDROLASE-1 DOMAIN-CONTAINING PROTEIN"/>
    <property type="match status" value="1"/>
</dbReference>
<evidence type="ECO:0000313" key="4">
    <source>
        <dbReference type="Proteomes" id="UP001362999"/>
    </source>
</evidence>
<dbReference type="Gene3D" id="3.40.50.1820">
    <property type="entry name" value="alpha/beta hydrolase"/>
    <property type="match status" value="1"/>
</dbReference>
<dbReference type="PRINTS" id="PR00111">
    <property type="entry name" value="ABHYDROLASE"/>
</dbReference>
<name>A0AAV9ZDF8_9AGAR</name>
<evidence type="ECO:0000256" key="1">
    <source>
        <dbReference type="SAM" id="Phobius"/>
    </source>
</evidence>
<keyword evidence="1" id="KW-0472">Membrane</keyword>
<keyword evidence="4" id="KW-1185">Reference proteome</keyword>